<keyword evidence="7" id="KW-0067">ATP-binding</keyword>
<evidence type="ECO:0000256" key="10">
    <source>
        <dbReference type="SAM" id="Phobius"/>
    </source>
</evidence>
<dbReference type="CDD" id="cd16917">
    <property type="entry name" value="HATPase_UhpB-NarQ-NarX-like"/>
    <property type="match status" value="1"/>
</dbReference>
<sequence length="386" mass="43795">MSQSLSILRYGMILLPAIAAIYLNPLEHYGEYMVYVLLFLAIAVLSRYLPGDASLKAAILLEIALSWWLCRNYGFMMAFLSVSSLCAYLPLFTRTYGWSLAALHLMLINHALMDSEPLIRTSANFLFVLVLVSVSLILEGMRKQEHTLRLYDELKQDHYRQDEAGKRLLHFAHQVESAAQTAERTRISRQLHDDIGHRLIRVKMMTEAAIQVTPGDPAKGMEMLHQIRDQLSQSMEEMRAAVKRVNPRRSLSDDYALDRLLEETEKETGIDTNLRLQGLPYPLYPSQHVVLYRNAKEAITNAIRHGGASQVNIVIHYGEEHVRMEVSNNGETGDHAASSSSPMKQGMGIRGMRERTELIGGLLEIRRTPVFTVITQLPVYRTTDMV</sequence>
<keyword evidence="3" id="KW-0597">Phosphoprotein</keyword>
<reference evidence="13 14" key="1">
    <citation type="submission" date="2017-07" db="EMBL/GenBank/DDBJ databases">
        <title>Isolation and whole genome analysis of endospore-forming bacteria from heroin.</title>
        <authorList>
            <person name="Kalinowski J."/>
            <person name="Ahrens B."/>
            <person name="Al-Dilaimi A."/>
            <person name="Winkler A."/>
            <person name="Wibberg D."/>
            <person name="Schleenbecker U."/>
            <person name="Ruckert C."/>
            <person name="Wolfel R."/>
            <person name="Grass G."/>
        </authorList>
    </citation>
    <scope>NUCLEOTIDE SEQUENCE [LARGE SCALE GENOMIC DNA]</scope>
    <source>
        <strain evidence="13 14">7537-G1</strain>
    </source>
</reference>
<evidence type="ECO:0000256" key="5">
    <source>
        <dbReference type="ARBA" id="ARBA00022741"/>
    </source>
</evidence>
<keyword evidence="6 13" id="KW-0418">Kinase</keyword>
<feature type="transmembrane region" description="Helical" evidence="10">
    <location>
        <begin position="32"/>
        <end position="49"/>
    </location>
</feature>
<evidence type="ECO:0000256" key="1">
    <source>
        <dbReference type="ARBA" id="ARBA00000085"/>
    </source>
</evidence>
<protein>
    <recommendedName>
        <fullName evidence="2">histidine kinase</fullName>
        <ecNumber evidence="2">2.7.13.3</ecNumber>
    </recommendedName>
</protein>
<keyword evidence="4" id="KW-0808">Transferase</keyword>
<keyword evidence="10" id="KW-1133">Transmembrane helix</keyword>
<feature type="domain" description="Signal transduction histidine kinase subgroup 3 dimerisation and phosphoacceptor" evidence="12">
    <location>
        <begin position="183"/>
        <end position="248"/>
    </location>
</feature>
<feature type="transmembrane region" description="Helical" evidence="10">
    <location>
        <begin position="7"/>
        <end position="26"/>
    </location>
</feature>
<feature type="compositionally biased region" description="Polar residues" evidence="9">
    <location>
        <begin position="329"/>
        <end position="343"/>
    </location>
</feature>
<dbReference type="Gene3D" id="1.20.5.1930">
    <property type="match status" value="1"/>
</dbReference>
<accession>A0A268EKH2</accession>
<dbReference type="SUPFAM" id="SSF55874">
    <property type="entry name" value="ATPase domain of HSP90 chaperone/DNA topoisomerase II/histidine kinase"/>
    <property type="match status" value="1"/>
</dbReference>
<evidence type="ECO:0000256" key="4">
    <source>
        <dbReference type="ARBA" id="ARBA00022679"/>
    </source>
</evidence>
<dbReference type="GO" id="GO:0000155">
    <property type="term" value="F:phosphorelay sensor kinase activity"/>
    <property type="evidence" value="ECO:0007669"/>
    <property type="project" value="InterPro"/>
</dbReference>
<dbReference type="PANTHER" id="PTHR24421:SF10">
    <property type="entry name" value="NITRATE_NITRITE SENSOR PROTEIN NARQ"/>
    <property type="match status" value="1"/>
</dbReference>
<dbReference type="AlphaFoldDB" id="A0A268EKH2"/>
<dbReference type="Gene3D" id="3.30.565.10">
    <property type="entry name" value="Histidine kinase-like ATPase, C-terminal domain"/>
    <property type="match status" value="1"/>
</dbReference>
<keyword evidence="10" id="KW-0812">Transmembrane</keyword>
<evidence type="ECO:0000313" key="13">
    <source>
        <dbReference type="EMBL" id="PAD73620.1"/>
    </source>
</evidence>
<dbReference type="Pfam" id="PF02518">
    <property type="entry name" value="HATPase_c"/>
    <property type="match status" value="1"/>
</dbReference>
<dbReference type="PANTHER" id="PTHR24421">
    <property type="entry name" value="NITRATE/NITRITE SENSOR PROTEIN NARX-RELATED"/>
    <property type="match status" value="1"/>
</dbReference>
<evidence type="ECO:0000259" key="12">
    <source>
        <dbReference type="Pfam" id="PF07730"/>
    </source>
</evidence>
<feature type="region of interest" description="Disordered" evidence="9">
    <location>
        <begin position="329"/>
        <end position="348"/>
    </location>
</feature>
<keyword evidence="8" id="KW-0902">Two-component regulatory system</keyword>
<evidence type="ECO:0000256" key="8">
    <source>
        <dbReference type="ARBA" id="ARBA00023012"/>
    </source>
</evidence>
<organism evidence="13 14">
    <name type="scientific">Paenibacillus campinasensis</name>
    <dbReference type="NCBI Taxonomy" id="66347"/>
    <lineage>
        <taxon>Bacteria</taxon>
        <taxon>Bacillati</taxon>
        <taxon>Bacillota</taxon>
        <taxon>Bacilli</taxon>
        <taxon>Bacillales</taxon>
        <taxon>Paenibacillaceae</taxon>
        <taxon>Paenibacillus</taxon>
    </lineage>
</organism>
<evidence type="ECO:0000256" key="3">
    <source>
        <dbReference type="ARBA" id="ARBA00022553"/>
    </source>
</evidence>
<dbReference type="GO" id="GO:0046983">
    <property type="term" value="F:protein dimerization activity"/>
    <property type="evidence" value="ECO:0007669"/>
    <property type="project" value="InterPro"/>
</dbReference>
<dbReference type="GO" id="GO:0005524">
    <property type="term" value="F:ATP binding"/>
    <property type="evidence" value="ECO:0007669"/>
    <property type="project" value="UniProtKB-KW"/>
</dbReference>
<dbReference type="OrthoDB" id="199946at2"/>
<evidence type="ECO:0000259" key="11">
    <source>
        <dbReference type="Pfam" id="PF02518"/>
    </source>
</evidence>
<feature type="transmembrane region" description="Helical" evidence="10">
    <location>
        <begin position="70"/>
        <end position="90"/>
    </location>
</feature>
<dbReference type="InterPro" id="IPR011712">
    <property type="entry name" value="Sig_transdc_His_kin_sub3_dim/P"/>
</dbReference>
<dbReference type="EC" id="2.7.13.3" evidence="2"/>
<dbReference type="RefSeq" id="WP_095267005.1">
    <property type="nucleotide sequence ID" value="NZ_NPBY01000063.1"/>
</dbReference>
<dbReference type="InterPro" id="IPR050482">
    <property type="entry name" value="Sensor_HK_TwoCompSys"/>
</dbReference>
<proteinExistence type="predicted"/>
<feature type="domain" description="Histidine kinase/HSP90-like ATPase" evidence="11">
    <location>
        <begin position="291"/>
        <end position="379"/>
    </location>
</feature>
<keyword evidence="10" id="KW-0472">Membrane</keyword>
<dbReference type="InterPro" id="IPR036890">
    <property type="entry name" value="HATPase_C_sf"/>
</dbReference>
<evidence type="ECO:0000256" key="9">
    <source>
        <dbReference type="SAM" id="MobiDB-lite"/>
    </source>
</evidence>
<dbReference type="GO" id="GO:0016020">
    <property type="term" value="C:membrane"/>
    <property type="evidence" value="ECO:0007669"/>
    <property type="project" value="InterPro"/>
</dbReference>
<dbReference type="Proteomes" id="UP000215596">
    <property type="component" value="Unassembled WGS sequence"/>
</dbReference>
<gene>
    <name evidence="13" type="ORF">CHH67_19455</name>
</gene>
<dbReference type="Pfam" id="PF07730">
    <property type="entry name" value="HisKA_3"/>
    <property type="match status" value="1"/>
</dbReference>
<dbReference type="EMBL" id="NPBY01000063">
    <property type="protein sequence ID" value="PAD73620.1"/>
    <property type="molecule type" value="Genomic_DNA"/>
</dbReference>
<evidence type="ECO:0000313" key="14">
    <source>
        <dbReference type="Proteomes" id="UP000215596"/>
    </source>
</evidence>
<name>A0A268EKH2_9BACL</name>
<evidence type="ECO:0000256" key="7">
    <source>
        <dbReference type="ARBA" id="ARBA00022840"/>
    </source>
</evidence>
<dbReference type="InterPro" id="IPR003594">
    <property type="entry name" value="HATPase_dom"/>
</dbReference>
<comment type="caution">
    <text evidence="13">The sequence shown here is derived from an EMBL/GenBank/DDBJ whole genome shotgun (WGS) entry which is preliminary data.</text>
</comment>
<evidence type="ECO:0000256" key="2">
    <source>
        <dbReference type="ARBA" id="ARBA00012438"/>
    </source>
</evidence>
<feature type="transmembrane region" description="Helical" evidence="10">
    <location>
        <begin position="125"/>
        <end position="141"/>
    </location>
</feature>
<keyword evidence="5" id="KW-0547">Nucleotide-binding</keyword>
<evidence type="ECO:0000256" key="6">
    <source>
        <dbReference type="ARBA" id="ARBA00022777"/>
    </source>
</evidence>
<comment type="catalytic activity">
    <reaction evidence="1">
        <text>ATP + protein L-histidine = ADP + protein N-phospho-L-histidine.</text>
        <dbReference type="EC" id="2.7.13.3"/>
    </reaction>
</comment>